<dbReference type="EC" id="4.1.1.15" evidence="3 9"/>
<dbReference type="Gene3D" id="4.10.280.50">
    <property type="match status" value="1"/>
</dbReference>
<dbReference type="Proteomes" id="UP000195080">
    <property type="component" value="Chromosome"/>
</dbReference>
<evidence type="ECO:0000256" key="7">
    <source>
        <dbReference type="ARBA" id="ARBA00048868"/>
    </source>
</evidence>
<evidence type="ECO:0000256" key="9">
    <source>
        <dbReference type="RuleBase" id="RU361171"/>
    </source>
</evidence>
<evidence type="ECO:0000256" key="3">
    <source>
        <dbReference type="ARBA" id="ARBA00012421"/>
    </source>
</evidence>
<dbReference type="InterPro" id="IPR015424">
    <property type="entry name" value="PyrdxlP-dep_Trfase"/>
</dbReference>
<dbReference type="InterPro" id="IPR015421">
    <property type="entry name" value="PyrdxlP-dep_Trfase_major"/>
</dbReference>
<reference evidence="10 11" key="2">
    <citation type="submission" date="2024-03" db="EMBL/GenBank/DDBJ databases">
        <title>The Genome Sequence of Enterococcus sp. DIV0727d.</title>
        <authorList>
            <consortium name="The Broad Institute Genomics Platform"/>
            <consortium name="The Broad Institute Microbial Omics Core"/>
            <consortium name="The Broad Institute Genomic Center for Infectious Diseases"/>
            <person name="Earl A."/>
            <person name="Manson A."/>
            <person name="Gilmore M."/>
            <person name="Schwartman J."/>
            <person name="Shea T."/>
            <person name="Abouelleil A."/>
            <person name="Cao P."/>
            <person name="Chapman S."/>
            <person name="Cusick C."/>
            <person name="Young S."/>
            <person name="Neafsey D."/>
            <person name="Nusbaum C."/>
            <person name="Birren B."/>
        </authorList>
    </citation>
    <scope>NUCLEOTIDE SEQUENCE [LARGE SCALE GENOMIC DNA]</scope>
    <source>
        <strain evidence="10 11">12C11_DIV0727</strain>
    </source>
</reference>
<evidence type="ECO:0000313" key="10">
    <source>
        <dbReference type="EMBL" id="WYJ86719.1"/>
    </source>
</evidence>
<dbReference type="EMBL" id="CP147248">
    <property type="protein sequence ID" value="WYJ86719.1"/>
    <property type="molecule type" value="Genomic_DNA"/>
</dbReference>
<dbReference type="Gene3D" id="3.40.640.10">
    <property type="entry name" value="Type I PLP-dependent aspartate aminotransferase-like (Major domain)"/>
    <property type="match status" value="1"/>
</dbReference>
<comment type="cofactor">
    <cofactor evidence="1 8">
        <name>pyridoxal 5'-phosphate</name>
        <dbReference type="ChEBI" id="CHEBI:597326"/>
    </cofactor>
</comment>
<keyword evidence="6 8" id="KW-0456">Lyase</keyword>
<evidence type="ECO:0000256" key="6">
    <source>
        <dbReference type="ARBA" id="ARBA00023239"/>
    </source>
</evidence>
<evidence type="ECO:0000313" key="11">
    <source>
        <dbReference type="Proteomes" id="UP000195080"/>
    </source>
</evidence>
<dbReference type="InterPro" id="IPR010107">
    <property type="entry name" value="Glutamate_decarboxylase"/>
</dbReference>
<evidence type="ECO:0000256" key="8">
    <source>
        <dbReference type="RuleBase" id="RU000382"/>
    </source>
</evidence>
<name>A0ABZ2T7D4_9ENTE</name>
<proteinExistence type="inferred from homology"/>
<protein>
    <recommendedName>
        <fullName evidence="3 9">Glutamate decarboxylase</fullName>
        <ecNumber evidence="3 9">4.1.1.15</ecNumber>
    </recommendedName>
</protein>
<evidence type="ECO:0000256" key="5">
    <source>
        <dbReference type="ARBA" id="ARBA00022898"/>
    </source>
</evidence>
<gene>
    <name evidence="10" type="ORF">A5866_001803</name>
</gene>
<dbReference type="PANTHER" id="PTHR43321">
    <property type="entry name" value="GLUTAMATE DECARBOXYLASE"/>
    <property type="match status" value="1"/>
</dbReference>
<dbReference type="Pfam" id="PF00282">
    <property type="entry name" value="Pyridoxal_deC"/>
    <property type="match status" value="1"/>
</dbReference>
<reference evidence="11" key="1">
    <citation type="submission" date="2017-05" db="EMBL/GenBank/DDBJ databases">
        <title>The Genome Sequence of EEnterococcus faecalis 9F2_4866.</title>
        <authorList>
            <consortium name="The Broad Institute Genomics Platform"/>
            <consortium name="The Broad Institute Genomic Center for Infectious Diseases"/>
            <person name="Earl A."/>
            <person name="Manson A."/>
            <person name="Schwartman J."/>
            <person name="Gilmore M."/>
            <person name="Abouelleil A."/>
            <person name="Cao P."/>
            <person name="Chapman S."/>
            <person name="Cusick C."/>
            <person name="Shea T."/>
            <person name="Young S."/>
            <person name="Neafsey D."/>
            <person name="Nusbaum C."/>
            <person name="Birren B."/>
        </authorList>
    </citation>
    <scope>NUCLEOTIDE SEQUENCE [LARGE SCALE GENOMIC DNA]</scope>
    <source>
        <strain evidence="11">12C11_DIV0727</strain>
    </source>
</reference>
<dbReference type="Gene3D" id="3.90.1150.160">
    <property type="match status" value="1"/>
</dbReference>
<comment type="catalytic activity">
    <reaction evidence="7 9">
        <text>L-glutamate + H(+) = 4-aminobutanoate + CO2</text>
        <dbReference type="Rhea" id="RHEA:17785"/>
        <dbReference type="ChEBI" id="CHEBI:15378"/>
        <dbReference type="ChEBI" id="CHEBI:16526"/>
        <dbReference type="ChEBI" id="CHEBI:29985"/>
        <dbReference type="ChEBI" id="CHEBI:59888"/>
        <dbReference type="EC" id="4.1.1.15"/>
    </reaction>
</comment>
<dbReference type="SUPFAM" id="SSF53383">
    <property type="entry name" value="PLP-dependent transferases"/>
    <property type="match status" value="1"/>
</dbReference>
<evidence type="ECO:0000256" key="2">
    <source>
        <dbReference type="ARBA" id="ARBA00009533"/>
    </source>
</evidence>
<keyword evidence="4 9" id="KW-0210">Decarboxylase</keyword>
<organism evidence="10 11">
    <name type="scientific">Candidatus Enterococcus lemimoniae</name>
    <dbReference type="NCBI Taxonomy" id="1834167"/>
    <lineage>
        <taxon>Bacteria</taxon>
        <taxon>Bacillati</taxon>
        <taxon>Bacillota</taxon>
        <taxon>Bacilli</taxon>
        <taxon>Lactobacillales</taxon>
        <taxon>Enterococcaceae</taxon>
        <taxon>Enterococcus</taxon>
    </lineage>
</organism>
<keyword evidence="5 8" id="KW-0663">Pyridoxal phosphate</keyword>
<evidence type="ECO:0000256" key="1">
    <source>
        <dbReference type="ARBA" id="ARBA00001933"/>
    </source>
</evidence>
<keyword evidence="11" id="KW-1185">Reference proteome</keyword>
<dbReference type="PANTHER" id="PTHR43321:SF3">
    <property type="entry name" value="GLUTAMATE DECARBOXYLASE"/>
    <property type="match status" value="1"/>
</dbReference>
<dbReference type="CDD" id="cd06450">
    <property type="entry name" value="DOPA_deC_like"/>
    <property type="match status" value="1"/>
</dbReference>
<accession>A0ABZ2T7D4</accession>
<dbReference type="InterPro" id="IPR002129">
    <property type="entry name" value="PyrdxlP-dep_de-COase"/>
</dbReference>
<sequence>MLHEKKKSEETDYLEPIFGTKEEGSILPKYRLAQQSIEPRVAHQLVADELLDEGNARQNLATFCQTFMETEAIDLMSQTLEKNAIDKSEYPQVTELEKRCVNMIADLWHANETEEFLGTSTIGSSEACMLAGMALKFAWRNRVQKLGLDSTKKKPNLVISAGYQVCWEKFGVYWDVELREVPIEQNEMTLNLETVMDYVDEYTIGIVGILGITYTGKYDDIKQLDHLVEQYNQTTDYKVFIHIDAASGGLFAPFVDPELIWDFRLNNVVSINTSGHKYGLVYPGVGWIIWRGKKYLPKELIFEVSYLGGSLPTMAINFSHSAAHIIGQYYNFLRYGFEGYQSIHQKTRAVATFLSEQLATIDCFDVINDGSELPVICYSLSTDKDIQWTLYDLSDRLRMKGWQVPTYPLPKNLANTLVHRIVVREDFGTNLAHDFIKDLHNALNELNQAHLLFHKQNELKTYGFTH</sequence>
<dbReference type="RefSeq" id="WP_086443735.1">
    <property type="nucleotide sequence ID" value="NZ_CP147248.1"/>
</dbReference>
<comment type="similarity">
    <text evidence="2 8">Belongs to the group II decarboxylase family.</text>
</comment>
<evidence type="ECO:0000256" key="4">
    <source>
        <dbReference type="ARBA" id="ARBA00022793"/>
    </source>
</evidence>
<dbReference type="NCBIfam" id="TIGR01788">
    <property type="entry name" value="Glu-decarb-GAD"/>
    <property type="match status" value="1"/>
</dbReference>